<dbReference type="GO" id="GO:0005506">
    <property type="term" value="F:iron ion binding"/>
    <property type="evidence" value="ECO:0007669"/>
    <property type="project" value="InterPro"/>
</dbReference>
<name>A0A9X2MFA0_9FIRM</name>
<keyword evidence="7" id="KW-1185">Reference proteome</keyword>
<dbReference type="Gene3D" id="1.10.150.120">
    <property type="entry name" value="[2Fe-2S]-binding domain"/>
    <property type="match status" value="1"/>
</dbReference>
<dbReference type="Gene3D" id="3.10.20.30">
    <property type="match status" value="1"/>
</dbReference>
<dbReference type="RefSeq" id="WP_042681327.1">
    <property type="nucleotide sequence ID" value="NZ_CABKTM010000043.1"/>
</dbReference>
<reference evidence="6" key="1">
    <citation type="submission" date="2022-07" db="EMBL/GenBank/DDBJ databases">
        <title>Enhanced cultured diversity of the mouse gut microbiota enables custom-made synthetic communities.</title>
        <authorList>
            <person name="Afrizal A."/>
        </authorList>
    </citation>
    <scope>NUCLEOTIDE SEQUENCE</scope>
    <source>
        <strain evidence="6">DSM 29482</strain>
    </source>
</reference>
<evidence type="ECO:0000313" key="7">
    <source>
        <dbReference type="Proteomes" id="UP001142078"/>
    </source>
</evidence>
<keyword evidence="2" id="KW-0479">Metal-binding</keyword>
<dbReference type="InterPro" id="IPR017697">
    <property type="entry name" value="Xdh"/>
</dbReference>
<dbReference type="SUPFAM" id="SSF47741">
    <property type="entry name" value="CO dehydrogenase ISP C-domain like"/>
    <property type="match status" value="1"/>
</dbReference>
<comment type="similarity">
    <text evidence="1">Belongs to the xanthine dehydrogenase family.</text>
</comment>
<evidence type="ECO:0000256" key="2">
    <source>
        <dbReference type="ARBA" id="ARBA00022723"/>
    </source>
</evidence>
<dbReference type="PROSITE" id="PS00197">
    <property type="entry name" value="2FE2S_FER_1"/>
    <property type="match status" value="1"/>
</dbReference>
<dbReference type="OrthoDB" id="9759099at2"/>
<dbReference type="GO" id="GO:0051537">
    <property type="term" value="F:2 iron, 2 sulfur cluster binding"/>
    <property type="evidence" value="ECO:0007669"/>
    <property type="project" value="InterPro"/>
</dbReference>
<dbReference type="Gene3D" id="3.30.365.10">
    <property type="entry name" value="Aldehyde oxidase/xanthine dehydrogenase, molybdopterin binding domain"/>
    <property type="match status" value="5"/>
</dbReference>
<dbReference type="EMBL" id="JANJZL010000001">
    <property type="protein sequence ID" value="MCR2042978.1"/>
    <property type="molecule type" value="Genomic_DNA"/>
</dbReference>
<dbReference type="EC" id="1.17.1.4" evidence="6"/>
<gene>
    <name evidence="6" type="primary">xdh</name>
    <name evidence="6" type="ORF">NSA23_02485</name>
</gene>
<dbReference type="InterPro" id="IPR002888">
    <property type="entry name" value="2Fe-2S-bd"/>
</dbReference>
<evidence type="ECO:0000256" key="4">
    <source>
        <dbReference type="ARBA" id="ARBA00023004"/>
    </source>
</evidence>
<sequence length="853" mass="92471">MYQFIVNGEDVGIDKDKKLIEYLREDLRLTSVKNGCSEGACGTCSILVNGRPMRACILTTSKVVGKEITTVEGLTDREKDVYAYAFSEMGAVQCGFCTPGMVISAKGLLDTNLNLTEEEIKKAIRGNICRCTGYIKIAEAIKLAAKILRENIEVPQVAFKGIVGERMHRVDAKDKVLGTGEYVDDLYFEGMLYGSALRTKYPRALVKKIDISKAKEYPGVITVLTAEDIPGKRYIGHLVKDWPALIAVGEETRYVGDAVALVAAESREALKKGLELIEVEYKELEPVTSPEMAMIEGAPKIHKDGNILTKEVLKRGNACGILEKSKYVVTTKYSTPFTEHAFLEPECAIAMPNGEDGILLYTGGQSVYDDQTEVSELLGFPKEKVRVISKLVGGGFGGKEDMSVQHHAALLAWYTKLPVKVTLSRKESIMIHPKRHAMEMEFTTACDENGKLTAMKARLVSDTGAYASLGGPVLQRACTHAAGPYNYQNVDIEGLAVYTNNPPAGAFRGFGVTQSAFAIECNLNILAENVGISPWEIRYRNAVRPGDILPNGQIADEGTAIVETLLAVKEEYEKHPYAGIACAMKNAGLGVGVPDFGRCRLTISDGKVHIRTSAACMGQGLATVTTHIVCETTGLIPDNIIADAPDTAITPDSGTSTASRQTLFTGEATRRASLKLKDALNLGKTLEELEGEDFYGEYEGKTDPMGLDKPNPVSHIAYGYATHVAIIDENGRVQKIVAAHDVGKAINPINIEGQIEGGVVMSLGYALTENYPLENGVPKAKFGTLGLFRANDIPEIESIIVEKNDISLAYGAKGIGEITAIPTAPAVQGAYYKLDGKYRTKLPLQDTPYNREK</sequence>
<dbReference type="InterPro" id="IPR012675">
    <property type="entry name" value="Beta-grasp_dom_sf"/>
</dbReference>
<dbReference type="InterPro" id="IPR036884">
    <property type="entry name" value="2Fe-2S-bd_dom_sf"/>
</dbReference>
<dbReference type="SUPFAM" id="SSF56003">
    <property type="entry name" value="Molybdenum cofactor-binding domain"/>
    <property type="match status" value="1"/>
</dbReference>
<dbReference type="NCBIfam" id="TIGR03311">
    <property type="entry name" value="Se_dep_XDH"/>
    <property type="match status" value="1"/>
</dbReference>
<dbReference type="InterPro" id="IPR006058">
    <property type="entry name" value="2Fe2S_fd_BS"/>
</dbReference>
<dbReference type="PANTHER" id="PTHR11908">
    <property type="entry name" value="XANTHINE DEHYDROGENASE"/>
    <property type="match status" value="1"/>
</dbReference>
<feature type="domain" description="2Fe-2S ferredoxin-type" evidence="5">
    <location>
        <begin position="1"/>
        <end position="74"/>
    </location>
</feature>
<dbReference type="Proteomes" id="UP001142078">
    <property type="component" value="Unassembled WGS sequence"/>
</dbReference>
<dbReference type="Gene3D" id="3.90.1170.50">
    <property type="entry name" value="Aldehyde oxidase/xanthine dehydrogenase, a/b hammerhead"/>
    <property type="match status" value="1"/>
</dbReference>
<dbReference type="InterPro" id="IPR008274">
    <property type="entry name" value="AldOxase/xan_DH_MoCoBD1"/>
</dbReference>
<dbReference type="SUPFAM" id="SSF54665">
    <property type="entry name" value="CO dehydrogenase molybdoprotein N-domain-like"/>
    <property type="match status" value="1"/>
</dbReference>
<evidence type="ECO:0000259" key="5">
    <source>
        <dbReference type="PROSITE" id="PS51085"/>
    </source>
</evidence>
<dbReference type="InterPro" id="IPR037165">
    <property type="entry name" value="AldOxase/xan_DH_Mopterin-bd_sf"/>
</dbReference>
<dbReference type="Pfam" id="PF02738">
    <property type="entry name" value="MoCoBD_1"/>
    <property type="match status" value="1"/>
</dbReference>
<protein>
    <submittedName>
        <fullName evidence="6">Selenium-dependent xanthine dehydrogenase</fullName>
        <ecNumber evidence="6">1.17.1.4</ecNumber>
    </submittedName>
</protein>
<evidence type="ECO:0000313" key="6">
    <source>
        <dbReference type="EMBL" id="MCR2042978.1"/>
    </source>
</evidence>
<dbReference type="InterPro" id="IPR046867">
    <property type="entry name" value="AldOxase/xan_DH_MoCoBD2"/>
</dbReference>
<dbReference type="GO" id="GO:0004854">
    <property type="term" value="F:xanthine dehydrogenase activity"/>
    <property type="evidence" value="ECO:0007669"/>
    <property type="project" value="UniProtKB-EC"/>
</dbReference>
<proteinExistence type="inferred from homology"/>
<dbReference type="PROSITE" id="PS51085">
    <property type="entry name" value="2FE2S_FER_2"/>
    <property type="match status" value="1"/>
</dbReference>
<organism evidence="6 7">
    <name type="scientific">Anaerosalibacter massiliensis</name>
    <dbReference type="NCBI Taxonomy" id="1347392"/>
    <lineage>
        <taxon>Bacteria</taxon>
        <taxon>Bacillati</taxon>
        <taxon>Bacillota</taxon>
        <taxon>Tissierellia</taxon>
        <taxon>Tissierellales</taxon>
        <taxon>Sporanaerobacteraceae</taxon>
        <taxon>Anaerosalibacter</taxon>
    </lineage>
</organism>
<comment type="caution">
    <text evidence="6">The sequence shown here is derived from an EMBL/GenBank/DDBJ whole genome shotgun (WGS) entry which is preliminary data.</text>
</comment>
<dbReference type="Pfam" id="PF01799">
    <property type="entry name" value="Fer2_2"/>
    <property type="match status" value="1"/>
</dbReference>
<dbReference type="InterPro" id="IPR036856">
    <property type="entry name" value="Ald_Oxase/Xan_DH_a/b_sf"/>
</dbReference>
<dbReference type="Pfam" id="PF01315">
    <property type="entry name" value="Ald_Xan_dh_C"/>
    <property type="match status" value="1"/>
</dbReference>
<accession>A0A9X2MFA0</accession>
<dbReference type="SMART" id="SM01008">
    <property type="entry name" value="Ald_Xan_dh_C"/>
    <property type="match status" value="1"/>
</dbReference>
<keyword evidence="4" id="KW-0408">Iron</keyword>
<dbReference type="PANTHER" id="PTHR11908:SF157">
    <property type="entry name" value="XANTHINE DEHYDROGENASE SUBUNIT D-RELATED"/>
    <property type="match status" value="1"/>
</dbReference>
<dbReference type="InterPro" id="IPR016208">
    <property type="entry name" value="Ald_Oxase/xanthine_DH-like"/>
</dbReference>
<dbReference type="SUPFAM" id="SSF54292">
    <property type="entry name" value="2Fe-2S ferredoxin-like"/>
    <property type="match status" value="1"/>
</dbReference>
<dbReference type="AlphaFoldDB" id="A0A9X2MFA0"/>
<dbReference type="InterPro" id="IPR036010">
    <property type="entry name" value="2Fe-2S_ferredoxin-like_sf"/>
</dbReference>
<dbReference type="InterPro" id="IPR001041">
    <property type="entry name" value="2Fe-2S_ferredoxin-type"/>
</dbReference>
<evidence type="ECO:0000256" key="1">
    <source>
        <dbReference type="ARBA" id="ARBA00006849"/>
    </source>
</evidence>
<dbReference type="InterPro" id="IPR000674">
    <property type="entry name" value="Ald_Oxase/Xan_DH_a/b"/>
</dbReference>
<dbReference type="Pfam" id="PF00111">
    <property type="entry name" value="Fer2"/>
    <property type="match status" value="1"/>
</dbReference>
<dbReference type="Pfam" id="PF20256">
    <property type="entry name" value="MoCoBD_2"/>
    <property type="match status" value="2"/>
</dbReference>
<evidence type="ECO:0000256" key="3">
    <source>
        <dbReference type="ARBA" id="ARBA00023002"/>
    </source>
</evidence>
<keyword evidence="3 6" id="KW-0560">Oxidoreductase</keyword>